<name>A0A017SV81_9BACT</name>
<dbReference type="Proteomes" id="UP000019678">
    <property type="component" value="Unassembled WGS sequence"/>
</dbReference>
<proteinExistence type="predicted"/>
<evidence type="ECO:0000256" key="1">
    <source>
        <dbReference type="SAM" id="MobiDB-lite"/>
    </source>
</evidence>
<evidence type="ECO:0000313" key="3">
    <source>
        <dbReference type="Proteomes" id="UP000019678"/>
    </source>
</evidence>
<dbReference type="AlphaFoldDB" id="A0A017SV81"/>
<feature type="compositionally biased region" description="Basic and acidic residues" evidence="1">
    <location>
        <begin position="19"/>
        <end position="29"/>
    </location>
</feature>
<accession>A0A017SV81</accession>
<feature type="region of interest" description="Disordered" evidence="1">
    <location>
        <begin position="1"/>
        <end position="40"/>
    </location>
</feature>
<protein>
    <submittedName>
        <fullName evidence="2">Uncharacterized protein</fullName>
    </submittedName>
</protein>
<dbReference type="EMBL" id="ASRX01000095">
    <property type="protein sequence ID" value="EYF00898.1"/>
    <property type="molecule type" value="Genomic_DNA"/>
</dbReference>
<gene>
    <name evidence="2" type="ORF">CAP_8915</name>
</gene>
<keyword evidence="3" id="KW-1185">Reference proteome</keyword>
<evidence type="ECO:0000313" key="2">
    <source>
        <dbReference type="EMBL" id="EYF00898.1"/>
    </source>
</evidence>
<comment type="caution">
    <text evidence="2">The sequence shown here is derived from an EMBL/GenBank/DDBJ whole genome shotgun (WGS) entry which is preliminary data.</text>
</comment>
<sequence length="50" mass="4984">MPAGPAGGEKPQARAGRAVRSEAAEREAARASTRVGRSMGGVYAKVTAAA</sequence>
<reference evidence="2 3" key="1">
    <citation type="submission" date="2013-05" db="EMBL/GenBank/DDBJ databases">
        <title>Genome assembly of Chondromyces apiculatus DSM 436.</title>
        <authorList>
            <person name="Sharma G."/>
            <person name="Khatri I."/>
            <person name="Kaur C."/>
            <person name="Mayilraj S."/>
            <person name="Subramanian S."/>
        </authorList>
    </citation>
    <scope>NUCLEOTIDE SEQUENCE [LARGE SCALE GENOMIC DNA]</scope>
    <source>
        <strain evidence="2 3">DSM 436</strain>
    </source>
</reference>
<organism evidence="2 3">
    <name type="scientific">Chondromyces apiculatus DSM 436</name>
    <dbReference type="NCBI Taxonomy" id="1192034"/>
    <lineage>
        <taxon>Bacteria</taxon>
        <taxon>Pseudomonadati</taxon>
        <taxon>Myxococcota</taxon>
        <taxon>Polyangia</taxon>
        <taxon>Polyangiales</taxon>
        <taxon>Polyangiaceae</taxon>
        <taxon>Chondromyces</taxon>
    </lineage>
</organism>